<keyword evidence="3" id="KW-1185">Reference proteome</keyword>
<organism evidence="2 3">
    <name type="scientific">Amycolatopsis bartoniae</name>
    <dbReference type="NCBI Taxonomy" id="941986"/>
    <lineage>
        <taxon>Bacteria</taxon>
        <taxon>Bacillati</taxon>
        <taxon>Actinomycetota</taxon>
        <taxon>Actinomycetes</taxon>
        <taxon>Pseudonocardiales</taxon>
        <taxon>Pseudonocardiaceae</taxon>
        <taxon>Amycolatopsis</taxon>
    </lineage>
</organism>
<dbReference type="InterPro" id="IPR045697">
    <property type="entry name" value="DUF5919"/>
</dbReference>
<reference evidence="2" key="2">
    <citation type="submission" date="2020-09" db="EMBL/GenBank/DDBJ databases">
        <authorList>
            <person name="Sun Q."/>
            <person name="Zhou Y."/>
        </authorList>
    </citation>
    <scope>NUCLEOTIDE SEQUENCE</scope>
    <source>
        <strain evidence="2">CGMCC 4.7679</strain>
    </source>
</reference>
<proteinExistence type="predicted"/>
<sequence length="255" mass="29298">MRNERLRDALTAAGVSTDVLAEELAVDPKTVERWITKGRVPYRKYRSRIAARLHTTETYLWPDALSGEEATTVSQSELVTFFPHRNSVPTELWDRVINDATERIDLVMHAALFLVERPNFVRSLVQKSRKGCSIRLAFGDPASREVTRRSEEERLGKHTLAGRIRNALAFYRPLFELAEPEIRFHRTTLYNSIFRFDDEMIVNTHVYGIQGAHAPAMHLRRLSAGSLFDTYAQSFEEIWRTSKPATLEEANLDAH</sequence>
<reference evidence="2" key="1">
    <citation type="journal article" date="2014" name="Int. J. Syst. Evol. Microbiol.">
        <title>Complete genome sequence of Corynebacterium casei LMG S-19264T (=DSM 44701T), isolated from a smear-ripened cheese.</title>
        <authorList>
            <consortium name="US DOE Joint Genome Institute (JGI-PGF)"/>
            <person name="Walter F."/>
            <person name="Albersmeier A."/>
            <person name="Kalinowski J."/>
            <person name="Ruckert C."/>
        </authorList>
    </citation>
    <scope>NUCLEOTIDE SEQUENCE</scope>
    <source>
        <strain evidence="2">CGMCC 4.7679</strain>
    </source>
</reference>
<dbReference type="InterPro" id="IPR010982">
    <property type="entry name" value="Lambda_DNA-bd_dom_sf"/>
</dbReference>
<accession>A0A8H9MC72</accession>
<protein>
    <submittedName>
        <fullName evidence="2">Transcriptional regulator</fullName>
    </submittedName>
</protein>
<evidence type="ECO:0000259" key="1">
    <source>
        <dbReference type="Pfam" id="PF19319"/>
    </source>
</evidence>
<dbReference type="Pfam" id="PF19319">
    <property type="entry name" value="DUF5919"/>
    <property type="match status" value="1"/>
</dbReference>
<evidence type="ECO:0000313" key="2">
    <source>
        <dbReference type="EMBL" id="GHF61028.1"/>
    </source>
</evidence>
<dbReference type="RefSeq" id="WP_145937633.1">
    <property type="nucleotide sequence ID" value="NZ_BNAV01000005.1"/>
</dbReference>
<gene>
    <name evidence="2" type="ORF">GCM10017566_38020</name>
</gene>
<name>A0A8H9MC72_9PSEU</name>
<dbReference type="SUPFAM" id="SSF47413">
    <property type="entry name" value="lambda repressor-like DNA-binding domains"/>
    <property type="match status" value="1"/>
</dbReference>
<dbReference type="AlphaFoldDB" id="A0A8H9MC72"/>
<dbReference type="InterPro" id="IPR001387">
    <property type="entry name" value="Cro/C1-type_HTH"/>
</dbReference>
<dbReference type="EMBL" id="BNAV01000005">
    <property type="protein sequence ID" value="GHF61028.1"/>
    <property type="molecule type" value="Genomic_DNA"/>
</dbReference>
<dbReference type="OrthoDB" id="8438314at2"/>
<feature type="domain" description="DUF5919" evidence="1">
    <location>
        <begin position="121"/>
        <end position="245"/>
    </location>
</feature>
<comment type="caution">
    <text evidence="2">The sequence shown here is derived from an EMBL/GenBank/DDBJ whole genome shotgun (WGS) entry which is preliminary data.</text>
</comment>
<dbReference type="GO" id="GO:0003677">
    <property type="term" value="F:DNA binding"/>
    <property type="evidence" value="ECO:0007669"/>
    <property type="project" value="InterPro"/>
</dbReference>
<evidence type="ECO:0000313" key="3">
    <source>
        <dbReference type="Proteomes" id="UP000658656"/>
    </source>
</evidence>
<dbReference type="Gene3D" id="1.10.260.40">
    <property type="entry name" value="lambda repressor-like DNA-binding domains"/>
    <property type="match status" value="1"/>
</dbReference>
<dbReference type="Proteomes" id="UP000658656">
    <property type="component" value="Unassembled WGS sequence"/>
</dbReference>
<dbReference type="CDD" id="cd00093">
    <property type="entry name" value="HTH_XRE"/>
    <property type="match status" value="1"/>
</dbReference>